<dbReference type="PANTHER" id="PTHR33753">
    <property type="entry name" value="1,4-BETA-D-GLUCAN CELLOBIOHYDROLASE B"/>
    <property type="match status" value="1"/>
</dbReference>
<dbReference type="InterPro" id="IPR035971">
    <property type="entry name" value="CBD_sf"/>
</dbReference>
<name>A0AAD5TH89_9FUNG</name>
<evidence type="ECO:0000256" key="6">
    <source>
        <dbReference type="ARBA" id="ARBA00023157"/>
    </source>
</evidence>
<proteinExistence type="inferred from homology"/>
<evidence type="ECO:0000313" key="15">
    <source>
        <dbReference type="EMBL" id="KAJ3175344.1"/>
    </source>
</evidence>
<feature type="chain" id="PRO_5042163277" description="Glucanase" evidence="13">
    <location>
        <begin position="20"/>
        <end position="558"/>
    </location>
</feature>
<dbReference type="PANTHER" id="PTHR33753:SF2">
    <property type="entry name" value="GLYCOSIDE HYDROLASE FAMILY 7 PROTEIN"/>
    <property type="match status" value="1"/>
</dbReference>
<dbReference type="PROSITE" id="PS51164">
    <property type="entry name" value="CBM1_2"/>
    <property type="match status" value="1"/>
</dbReference>
<evidence type="ECO:0000256" key="12">
    <source>
        <dbReference type="SAM" id="MobiDB-lite"/>
    </source>
</evidence>
<evidence type="ECO:0000256" key="13">
    <source>
        <dbReference type="SAM" id="SignalP"/>
    </source>
</evidence>
<evidence type="ECO:0000256" key="4">
    <source>
        <dbReference type="ARBA" id="ARBA00022801"/>
    </source>
</evidence>
<protein>
    <recommendedName>
        <fullName evidence="11">Glucanase</fullName>
        <ecNumber evidence="11">3.2.1.-</ecNumber>
    </recommendedName>
</protein>
<keyword evidence="4 11" id="KW-0378">Hydrolase</keyword>
<feature type="compositionally biased region" description="Low complexity" evidence="12">
    <location>
        <begin position="477"/>
        <end position="489"/>
    </location>
</feature>
<evidence type="ECO:0000256" key="5">
    <source>
        <dbReference type="ARBA" id="ARBA00023001"/>
    </source>
</evidence>
<dbReference type="Pfam" id="PF00734">
    <property type="entry name" value="CBM_1"/>
    <property type="match status" value="1"/>
</dbReference>
<accession>A0AAD5TH89</accession>
<keyword evidence="7" id="KW-0325">Glycoprotein</keyword>
<dbReference type="SUPFAM" id="SSF49899">
    <property type="entry name" value="Concanavalin A-like lectins/glucanases"/>
    <property type="match status" value="1"/>
</dbReference>
<evidence type="ECO:0000256" key="8">
    <source>
        <dbReference type="ARBA" id="ARBA00023277"/>
    </source>
</evidence>
<evidence type="ECO:0000256" key="1">
    <source>
        <dbReference type="ARBA" id="ARBA00001641"/>
    </source>
</evidence>
<dbReference type="EC" id="3.2.1.-" evidence="11"/>
<feature type="region of interest" description="Disordered" evidence="12">
    <location>
        <begin position="458"/>
        <end position="526"/>
    </location>
</feature>
<dbReference type="EMBL" id="JADGJQ010000053">
    <property type="protein sequence ID" value="KAJ3175344.1"/>
    <property type="molecule type" value="Genomic_DNA"/>
</dbReference>
<evidence type="ECO:0000313" key="16">
    <source>
        <dbReference type="Proteomes" id="UP001212152"/>
    </source>
</evidence>
<evidence type="ECO:0000259" key="14">
    <source>
        <dbReference type="PROSITE" id="PS51164"/>
    </source>
</evidence>
<dbReference type="Proteomes" id="UP001212152">
    <property type="component" value="Unassembled WGS sequence"/>
</dbReference>
<evidence type="ECO:0000256" key="9">
    <source>
        <dbReference type="ARBA" id="ARBA00023295"/>
    </source>
</evidence>
<feature type="compositionally biased region" description="Pro residues" evidence="12">
    <location>
        <begin position="462"/>
        <end position="476"/>
    </location>
</feature>
<keyword evidence="10 11" id="KW-0624">Polysaccharide degradation</keyword>
<reference evidence="15" key="1">
    <citation type="submission" date="2020-05" db="EMBL/GenBank/DDBJ databases">
        <title>Phylogenomic resolution of chytrid fungi.</title>
        <authorList>
            <person name="Stajich J.E."/>
            <person name="Amses K."/>
            <person name="Simmons R."/>
            <person name="Seto K."/>
            <person name="Myers J."/>
            <person name="Bonds A."/>
            <person name="Quandt C.A."/>
            <person name="Barry K."/>
            <person name="Liu P."/>
            <person name="Grigoriev I."/>
            <person name="Longcore J.E."/>
            <person name="James T.Y."/>
        </authorList>
    </citation>
    <scope>NUCLEOTIDE SEQUENCE</scope>
    <source>
        <strain evidence="15">JEL0379</strain>
    </source>
</reference>
<dbReference type="GO" id="GO:0030245">
    <property type="term" value="P:cellulose catabolic process"/>
    <property type="evidence" value="ECO:0007669"/>
    <property type="project" value="UniProtKB-KW"/>
</dbReference>
<evidence type="ECO:0000256" key="10">
    <source>
        <dbReference type="ARBA" id="ARBA00023326"/>
    </source>
</evidence>
<dbReference type="Pfam" id="PF00840">
    <property type="entry name" value="Glyco_hydro_7"/>
    <property type="match status" value="1"/>
</dbReference>
<dbReference type="SUPFAM" id="SSF57180">
    <property type="entry name" value="Cellulose-binding domain"/>
    <property type="match status" value="1"/>
</dbReference>
<dbReference type="GO" id="GO:0016162">
    <property type="term" value="F:cellulose 1,4-beta-cellobiosidase activity"/>
    <property type="evidence" value="ECO:0007669"/>
    <property type="project" value="UniProtKB-EC"/>
</dbReference>
<feature type="compositionally biased region" description="Pro residues" evidence="12">
    <location>
        <begin position="499"/>
        <end position="519"/>
    </location>
</feature>
<keyword evidence="6" id="KW-1015">Disulfide bond</keyword>
<feature type="domain" description="CBM1" evidence="14">
    <location>
        <begin position="522"/>
        <end position="558"/>
    </location>
</feature>
<dbReference type="PRINTS" id="PR00734">
    <property type="entry name" value="GLHYDRLASE7"/>
</dbReference>
<sequence>MYVRSALLSLSLLAIPALGQQAGTLQPEVHPTLQVSRCTKTGGCQVAQQSVVLDSQWRWLHQAAGGSSTNCYTGSAWNAQFCADGVTCAKNCALEGNNAAQYENTYGITTPAPDALNLRFVTPGQYGTNVGSRVFLLDSTGQRYEQFRLKNREFSFQVDASQLDCGLNGALYFVGIDAAGGKGVGNNNAGAALGTGYGDAQCPHDIKFIAGAANLDGWASTGANTGSGSKGSCAPELDLWEANKWSTAFTAHPCSSTGPTVCTNGQQCGDGADRQNGLCDKDGLDWNSFRMGDETFYGPGKKVDSTRPIQVITQFITADGTDSGDLKEIRRVYVQDGQVIPNSRFGSYDSITDAMGAVQKKLFGDQNTFAAKGGLKAMGQAMDRGMTLAMSLWDDHAAEMLWLDSTYPVGKTGPGAARGSCPTTSGNPADVESQQPNASVKFSGIKWGEIGSTFAGAAAAPAPAPAPPAAPKPAPTKAPAAPKPKATTTRVKGHHKPAAPTPAPANPAPANPAPAPAPPTAGLAPKWGQCGGQGWTGPTRCVAGSTCKVSNPYYSQCL</sequence>
<feature type="compositionally biased region" description="Polar residues" evidence="12">
    <location>
        <begin position="421"/>
        <end position="436"/>
    </location>
</feature>
<keyword evidence="9 11" id="KW-0326">Glycosidase</keyword>
<dbReference type="InterPro" id="IPR013320">
    <property type="entry name" value="ConA-like_dom_sf"/>
</dbReference>
<keyword evidence="5 11" id="KW-0136">Cellulose degradation</keyword>
<feature type="region of interest" description="Disordered" evidence="12">
    <location>
        <begin position="413"/>
        <end position="436"/>
    </location>
</feature>
<dbReference type="Gene3D" id="2.70.100.10">
    <property type="entry name" value="Glycoside hydrolase, family 7, domain"/>
    <property type="match status" value="1"/>
</dbReference>
<dbReference type="CDD" id="cd07999">
    <property type="entry name" value="GH7_CBH_EG"/>
    <property type="match status" value="1"/>
</dbReference>
<dbReference type="AlphaFoldDB" id="A0AAD5TH89"/>
<dbReference type="PROSITE" id="PS00562">
    <property type="entry name" value="CBM1_1"/>
    <property type="match status" value="1"/>
</dbReference>
<feature type="signal peptide" evidence="13">
    <location>
        <begin position="1"/>
        <end position="19"/>
    </location>
</feature>
<dbReference type="InterPro" id="IPR037019">
    <property type="entry name" value="Glyco_hydro_7_sf"/>
</dbReference>
<dbReference type="InterPro" id="IPR001722">
    <property type="entry name" value="Glyco_hydro_7"/>
</dbReference>
<dbReference type="GO" id="GO:0030248">
    <property type="term" value="F:cellulose binding"/>
    <property type="evidence" value="ECO:0007669"/>
    <property type="project" value="InterPro"/>
</dbReference>
<dbReference type="SMART" id="SM00236">
    <property type="entry name" value="fCBD"/>
    <property type="match status" value="1"/>
</dbReference>
<keyword evidence="8" id="KW-0119">Carbohydrate metabolism</keyword>
<evidence type="ECO:0000256" key="11">
    <source>
        <dbReference type="RuleBase" id="RU361164"/>
    </source>
</evidence>
<dbReference type="InterPro" id="IPR000254">
    <property type="entry name" value="CBD"/>
</dbReference>
<comment type="similarity">
    <text evidence="2 11">Belongs to the glycosyl hydrolase 7 (cellulase C) family.</text>
</comment>
<evidence type="ECO:0000256" key="3">
    <source>
        <dbReference type="ARBA" id="ARBA00022729"/>
    </source>
</evidence>
<keyword evidence="16" id="KW-1185">Reference proteome</keyword>
<evidence type="ECO:0000256" key="7">
    <source>
        <dbReference type="ARBA" id="ARBA00023180"/>
    </source>
</evidence>
<evidence type="ECO:0000256" key="2">
    <source>
        <dbReference type="ARBA" id="ARBA00006044"/>
    </source>
</evidence>
<gene>
    <name evidence="15" type="ORF">HDU87_006295</name>
</gene>
<comment type="catalytic activity">
    <reaction evidence="1">
        <text>Hydrolysis of (1-&gt;4)-beta-D-glucosidic linkages in cellulose and cellotetraose, releasing cellobiose from the non-reducing ends of the chains.</text>
        <dbReference type="EC" id="3.2.1.91"/>
    </reaction>
</comment>
<dbReference type="GO" id="GO:0005576">
    <property type="term" value="C:extracellular region"/>
    <property type="evidence" value="ECO:0007669"/>
    <property type="project" value="InterPro"/>
</dbReference>
<organism evidence="15 16">
    <name type="scientific">Geranomyces variabilis</name>
    <dbReference type="NCBI Taxonomy" id="109894"/>
    <lineage>
        <taxon>Eukaryota</taxon>
        <taxon>Fungi</taxon>
        <taxon>Fungi incertae sedis</taxon>
        <taxon>Chytridiomycota</taxon>
        <taxon>Chytridiomycota incertae sedis</taxon>
        <taxon>Chytridiomycetes</taxon>
        <taxon>Spizellomycetales</taxon>
        <taxon>Powellomycetaceae</taxon>
        <taxon>Geranomyces</taxon>
    </lineage>
</organism>
<keyword evidence="3 13" id="KW-0732">Signal</keyword>
<comment type="caution">
    <text evidence="15">The sequence shown here is derived from an EMBL/GenBank/DDBJ whole genome shotgun (WGS) entry which is preliminary data.</text>
</comment>